<sequence length="505" mass="53140">MRAQGLSPSIDSTAPRPDLSRPGGSAPPLPHAMSLAPRRPGAGRLRILAALYPACLAVADGWAMASAVAAASQGVPVADGGRPDGALPAVAAVTVVGLNAAGGLYRVRRSPSVLADLRPVVSRTLFVGLLVTALLPGLLPARIPGSGPVPDGAAWLWIAVPAGALSLGVRAFGNAAVRIYRCRRCRSRATLVVGTGPTADHVVDVLRTRGELGLAPAGQAVAGKAPGSAGLPVLGDASDLPAIVEDHGIDTVVVVAEGVHPGRLDAVLRVSFGLACETLLVQPPSDVVPVAAARREYLAGLPCARVDWRFREAGARTAKRLLDLVVASLLLVLTAPVLAACALAVRAEGGPGVLFRQRRIGLGGEEFVLLKFRTLKPADEEEADTRWTVEGDHRVGPVGRFLRRSSLDELPQLWNVVRGDMSLVGPRPERPHFVEQFSRTCPGYMLRHRVPVGMTGWAQVHGFRGDTSIELRARLDNHYIDHWSFGADLRILLLTVRAVLGGDAT</sequence>
<feature type="domain" description="Bacterial sugar transferase" evidence="9">
    <location>
        <begin position="319"/>
        <end position="500"/>
    </location>
</feature>
<dbReference type="EC" id="2.7.8.-" evidence="10"/>
<dbReference type="InterPro" id="IPR017475">
    <property type="entry name" value="EPS_sugar_tfrase"/>
</dbReference>
<keyword evidence="5 8" id="KW-1133">Transmembrane helix</keyword>
<feature type="transmembrane region" description="Helical" evidence="8">
    <location>
        <begin position="47"/>
        <end position="65"/>
    </location>
</feature>
<evidence type="ECO:0000256" key="4">
    <source>
        <dbReference type="ARBA" id="ARBA00022692"/>
    </source>
</evidence>
<keyword evidence="6 8" id="KW-0472">Membrane</keyword>
<evidence type="ECO:0000256" key="8">
    <source>
        <dbReference type="SAM" id="Phobius"/>
    </source>
</evidence>
<gene>
    <name evidence="10" type="ORF">ACFQZM_07140</name>
</gene>
<comment type="similarity">
    <text evidence="2">Belongs to the bacterial sugar transferase family.</text>
</comment>
<organism evidence="10 11">
    <name type="scientific">Actinomadura fibrosa</name>
    <dbReference type="NCBI Taxonomy" id="111802"/>
    <lineage>
        <taxon>Bacteria</taxon>
        <taxon>Bacillati</taxon>
        <taxon>Actinomycetota</taxon>
        <taxon>Actinomycetes</taxon>
        <taxon>Streptosporangiales</taxon>
        <taxon>Thermomonosporaceae</taxon>
        <taxon>Actinomadura</taxon>
    </lineage>
</organism>
<comment type="caution">
    <text evidence="10">The sequence shown here is derived from an EMBL/GenBank/DDBJ whole genome shotgun (WGS) entry which is preliminary data.</text>
</comment>
<dbReference type="PANTHER" id="PTHR30576:SF0">
    <property type="entry name" value="UNDECAPRENYL-PHOSPHATE N-ACETYLGALACTOSAMINYL 1-PHOSPHATE TRANSFERASE-RELATED"/>
    <property type="match status" value="1"/>
</dbReference>
<feature type="transmembrane region" description="Helical" evidence="8">
    <location>
        <begin position="321"/>
        <end position="345"/>
    </location>
</feature>
<name>A0ABW2XCU3_9ACTN</name>
<dbReference type="EMBL" id="JBHTGP010000003">
    <property type="protein sequence ID" value="MFD0684264.1"/>
    <property type="molecule type" value="Genomic_DNA"/>
</dbReference>
<accession>A0ABW2XCU3</accession>
<evidence type="ECO:0000313" key="10">
    <source>
        <dbReference type="EMBL" id="MFD0684264.1"/>
    </source>
</evidence>
<feature type="transmembrane region" description="Helical" evidence="8">
    <location>
        <begin position="85"/>
        <end position="105"/>
    </location>
</feature>
<dbReference type="NCBIfam" id="TIGR03025">
    <property type="entry name" value="EPS_sugtrans"/>
    <property type="match status" value="1"/>
</dbReference>
<dbReference type="Proteomes" id="UP001597063">
    <property type="component" value="Unassembled WGS sequence"/>
</dbReference>
<evidence type="ECO:0000259" key="9">
    <source>
        <dbReference type="Pfam" id="PF02397"/>
    </source>
</evidence>
<evidence type="ECO:0000256" key="7">
    <source>
        <dbReference type="SAM" id="MobiDB-lite"/>
    </source>
</evidence>
<protein>
    <submittedName>
        <fullName evidence="10">Sugar transferase</fullName>
        <ecNumber evidence="10">2.7.8.-</ecNumber>
    </submittedName>
</protein>
<feature type="transmembrane region" description="Helical" evidence="8">
    <location>
        <begin position="155"/>
        <end position="177"/>
    </location>
</feature>
<dbReference type="PANTHER" id="PTHR30576">
    <property type="entry name" value="COLANIC BIOSYNTHESIS UDP-GLUCOSE LIPID CARRIER TRANSFERASE"/>
    <property type="match status" value="1"/>
</dbReference>
<evidence type="ECO:0000256" key="6">
    <source>
        <dbReference type="ARBA" id="ARBA00023136"/>
    </source>
</evidence>
<reference evidence="11" key="1">
    <citation type="journal article" date="2019" name="Int. J. Syst. Evol. Microbiol.">
        <title>The Global Catalogue of Microorganisms (GCM) 10K type strain sequencing project: providing services to taxonomists for standard genome sequencing and annotation.</title>
        <authorList>
            <consortium name="The Broad Institute Genomics Platform"/>
            <consortium name="The Broad Institute Genome Sequencing Center for Infectious Disease"/>
            <person name="Wu L."/>
            <person name="Ma J."/>
        </authorList>
    </citation>
    <scope>NUCLEOTIDE SEQUENCE [LARGE SCALE GENOMIC DNA]</scope>
    <source>
        <strain evidence="11">JCM 9371</strain>
    </source>
</reference>
<feature type="compositionally biased region" description="Polar residues" evidence="7">
    <location>
        <begin position="1"/>
        <end position="12"/>
    </location>
</feature>
<evidence type="ECO:0000256" key="5">
    <source>
        <dbReference type="ARBA" id="ARBA00022989"/>
    </source>
</evidence>
<dbReference type="Gene3D" id="3.40.50.720">
    <property type="entry name" value="NAD(P)-binding Rossmann-like Domain"/>
    <property type="match status" value="1"/>
</dbReference>
<dbReference type="RefSeq" id="WP_207400291.1">
    <property type="nucleotide sequence ID" value="NZ_CAACUY010000289.1"/>
</dbReference>
<dbReference type="GO" id="GO:0016740">
    <property type="term" value="F:transferase activity"/>
    <property type="evidence" value="ECO:0007669"/>
    <property type="project" value="UniProtKB-KW"/>
</dbReference>
<dbReference type="Pfam" id="PF02397">
    <property type="entry name" value="Bac_transf"/>
    <property type="match status" value="1"/>
</dbReference>
<comment type="subcellular location">
    <subcellularLocation>
        <location evidence="1">Membrane</location>
        <topology evidence="1">Multi-pass membrane protein</topology>
    </subcellularLocation>
</comment>
<feature type="region of interest" description="Disordered" evidence="7">
    <location>
        <begin position="1"/>
        <end position="35"/>
    </location>
</feature>
<proteinExistence type="inferred from homology"/>
<dbReference type="InterPro" id="IPR003362">
    <property type="entry name" value="Bact_transf"/>
</dbReference>
<evidence type="ECO:0000256" key="3">
    <source>
        <dbReference type="ARBA" id="ARBA00022679"/>
    </source>
</evidence>
<evidence type="ECO:0000256" key="1">
    <source>
        <dbReference type="ARBA" id="ARBA00004141"/>
    </source>
</evidence>
<keyword evidence="3 10" id="KW-0808">Transferase</keyword>
<evidence type="ECO:0000313" key="11">
    <source>
        <dbReference type="Proteomes" id="UP001597063"/>
    </source>
</evidence>
<keyword evidence="4 8" id="KW-0812">Transmembrane</keyword>
<feature type="transmembrane region" description="Helical" evidence="8">
    <location>
        <begin position="125"/>
        <end position="143"/>
    </location>
</feature>
<keyword evidence="11" id="KW-1185">Reference proteome</keyword>
<evidence type="ECO:0000256" key="2">
    <source>
        <dbReference type="ARBA" id="ARBA00006464"/>
    </source>
</evidence>